<dbReference type="Proteomes" id="UP000024900">
    <property type="component" value="Unassembled WGS sequence"/>
</dbReference>
<dbReference type="AlphaFoldDB" id="A0A837CAX5"/>
<dbReference type="NCBIfam" id="NF038122">
    <property type="entry name" value="metallo_LGF"/>
    <property type="match status" value="1"/>
</dbReference>
<feature type="domain" description="Tryptophan-rich" evidence="1">
    <location>
        <begin position="589"/>
        <end position="693"/>
    </location>
</feature>
<evidence type="ECO:0000313" key="3">
    <source>
        <dbReference type="Proteomes" id="UP000024900"/>
    </source>
</evidence>
<accession>A0A837CAX5</accession>
<feature type="domain" description="Tryptophan-rich" evidence="1">
    <location>
        <begin position="472"/>
        <end position="575"/>
    </location>
</feature>
<organism evidence="2 3">
    <name type="scientific">Bradyrhizobium diazoefficiens SEMIA 5080</name>
    <dbReference type="NCBI Taxonomy" id="754504"/>
    <lineage>
        <taxon>Bacteria</taxon>
        <taxon>Pseudomonadati</taxon>
        <taxon>Pseudomonadota</taxon>
        <taxon>Alphaproteobacteria</taxon>
        <taxon>Hyphomicrobiales</taxon>
        <taxon>Nitrobacteraceae</taxon>
        <taxon>Bradyrhizobium</taxon>
    </lineage>
</organism>
<evidence type="ECO:0000259" key="1">
    <source>
        <dbReference type="Pfam" id="PF07483"/>
    </source>
</evidence>
<feature type="domain" description="Tryptophan-rich" evidence="1">
    <location>
        <begin position="705"/>
        <end position="811"/>
    </location>
</feature>
<sequence>MRDPFVASVKANALDSRFWKSAMSLKSTLHDPLDASDPSDSFSSGSAFQLLLQQGQSGAPPTPVVLPAETYEAQAAVSASGPGGPGSVVAETSGGLTINLIFDAAAMAAPASFRAGIEQAAALLSSAISDKITLNFNIDYSGTGGGAAAGPDSGQWVSYSTVRADLINNASPGDTSFNALPTASTIQGQSSVAVWNAQLKLWGLVGANDTTTDDGTATFATDIDPNLLVGVALHELTHAMGRVPYGPQPDVFDLYRFKSPGVRLLTDNIPASASYFSLDGGYTKIADYGRNSDPSDFLNSGVQGGSDPFNEYYSYGTLQQLTAIDLKQLDALGFHLASQTPVVIQTDGTTSLVQVGSGYFLDTVGSSSAGPQLKYNGSGVTAGEFGNWTPYGAIQVGSGYDVAWKNPGANQFTVWNTDSNGNLISFLVAAVPASNATLKSLETTFQQDLNGDGTIGLPAATILQTDGTTNLIKMGGYFFLNTVGSPNIGPELTYNGSPVAAGEFGTWVPYGAIQVAGGFDVAWKNAGANQYTVWETDSNGNLVAFLVSAVPGSNATLESLETTFHQDLNGDGSIGIIATVIQTDGTTSLAEIGSNYFLNTVGSSSTGPELTYGGAPVTAGAFGTWVPYGAIQVSGGFDVAWENPGANQYTVWHTDSNGNLVSFLVSAAPGNNATLEALETTFQQDLNGDGTFGILSTVVQTDGTTSLVEIGSNYFLNTVGSGVTGPELKYNGLPVTAGEFGTWVPYGAIQVSGGFDVAWKNPGANQYTVWSTDGSGNLQSFLVAAVPGSNAALQSLETIFHQDLNGDGTIGIPAGTSPAAAQPAQASQTSFDGQTLTLNTPSAFSGQLVGFGGDGTLTGSDQVDLRGFNFYTLHTGFNTASGTLSLSSGSSAASLQFLGQYSQDSFHFADDGNGGTLVAAAAPATLASVANEVSNFAAHDTFVFAPNFGNITLPGFAPATDTLQFSKTVFADVTALLAAAHDDGSGNAVITDALHDTITLQRVATAQLAAHQNDFHFV</sequence>
<dbReference type="InterPro" id="IPR011121">
    <property type="entry name" value="Trp-rich_dom"/>
</dbReference>
<dbReference type="EMBL" id="ADOU02000005">
    <property type="protein sequence ID" value="KGJ66464.1"/>
    <property type="molecule type" value="Genomic_DNA"/>
</dbReference>
<proteinExistence type="predicted"/>
<reference evidence="2 3" key="1">
    <citation type="journal article" date="2014" name="BMC Genomics">
        <title>Comparative genomics of Bradyrhizobium japonicum CPAC 15 and Bradyrhizobium diazoefficiens CPAC 7: elite model strains for understanding symbiotic performance with soybean.</title>
        <authorList>
            <person name="Siqueira A.F."/>
            <person name="Ormeno-Orrillo E."/>
            <person name="Souza R.C."/>
            <person name="Rodrigues E.P."/>
            <person name="Almeida L.G."/>
            <person name="Barcellos F.G."/>
            <person name="Batista J.S."/>
            <person name="Nakatami A.S."/>
            <person name="Martinez-Romero E."/>
            <person name="Vasconcelos A.T."/>
            <person name="Hungria M."/>
        </authorList>
    </citation>
    <scope>NUCLEOTIDE SEQUENCE [LARGE SCALE GENOMIC DNA]</scope>
    <source>
        <strain evidence="2 3">SEMIA 5080</strain>
    </source>
</reference>
<feature type="domain" description="Tryptophan-rich" evidence="1">
    <location>
        <begin position="351"/>
        <end position="456"/>
    </location>
</feature>
<protein>
    <recommendedName>
        <fullName evidence="1">Tryptophan-rich domain-containing protein</fullName>
    </recommendedName>
</protein>
<gene>
    <name evidence="2" type="ORF">BJA5080_03084</name>
</gene>
<dbReference type="Pfam" id="PF07483">
    <property type="entry name" value="W_rich_C"/>
    <property type="match status" value="4"/>
</dbReference>
<name>A0A837CAX5_9BRAD</name>
<evidence type="ECO:0000313" key="2">
    <source>
        <dbReference type="EMBL" id="KGJ66464.1"/>
    </source>
</evidence>
<comment type="caution">
    <text evidence="2">The sequence shown here is derived from an EMBL/GenBank/DDBJ whole genome shotgun (WGS) entry which is preliminary data.</text>
</comment>